<dbReference type="InterPro" id="IPR016187">
    <property type="entry name" value="CTDL_fold"/>
</dbReference>
<gene>
    <name evidence="2" type="ORF">G3M70_02000</name>
</gene>
<protein>
    <submittedName>
        <fullName evidence="2">Formylglycine-generating enzyme family protein</fullName>
    </submittedName>
</protein>
<dbReference type="Pfam" id="PF03781">
    <property type="entry name" value="FGE-sulfatase"/>
    <property type="match status" value="1"/>
</dbReference>
<evidence type="ECO:0000313" key="2">
    <source>
        <dbReference type="EMBL" id="QPJ60726.1"/>
    </source>
</evidence>
<sequence length="190" mass="21774">MVKVPAGDFQSSVSSSKTHLDEFYIDEREVTQKEYVNVMGPHNFYWKQENHPAEQVTWFKARDYCKKVGKRLPTEEEWEKAAKAGSRTRYFWGNNPDASYVWFGGHYDEGHHPVGKKKPNAYGLFDTSGNVWEWTSTKVEVHSNVSSEKIKKQVARGGAFNVSANLVTSTSRLLLYPKNRAFNVGFRCAK</sequence>
<dbReference type="PANTHER" id="PTHR23150">
    <property type="entry name" value="SULFATASE MODIFYING FACTOR 1, 2"/>
    <property type="match status" value="1"/>
</dbReference>
<dbReference type="KEGG" id="nli:G3M70_02000"/>
<dbReference type="InterPro" id="IPR005532">
    <property type="entry name" value="SUMF_dom"/>
</dbReference>
<proteinExistence type="predicted"/>
<evidence type="ECO:0000259" key="1">
    <source>
        <dbReference type="Pfam" id="PF03781"/>
    </source>
</evidence>
<dbReference type="EMBL" id="CP048685">
    <property type="protein sequence ID" value="QPJ60726.1"/>
    <property type="molecule type" value="Genomic_DNA"/>
</dbReference>
<dbReference type="InterPro" id="IPR051043">
    <property type="entry name" value="Sulfatase_Mod_Factor_Kinase"/>
</dbReference>
<dbReference type="Gene3D" id="3.90.1580.10">
    <property type="entry name" value="paralog of FGE (formylglycine-generating enzyme)"/>
    <property type="match status" value="1"/>
</dbReference>
<dbReference type="SUPFAM" id="SSF56436">
    <property type="entry name" value="C-type lectin-like"/>
    <property type="match status" value="1"/>
</dbReference>
<name>A0A7T0BTW5_9BACT</name>
<dbReference type="GO" id="GO:0120147">
    <property type="term" value="F:formylglycine-generating oxidase activity"/>
    <property type="evidence" value="ECO:0007669"/>
    <property type="project" value="TreeGrafter"/>
</dbReference>
<dbReference type="AlphaFoldDB" id="A0A7T0BTW5"/>
<accession>A0A7T0BTW5</accession>
<organism evidence="2 3">
    <name type="scientific">Candidatus Nitronauta litoralis</name>
    <dbReference type="NCBI Taxonomy" id="2705533"/>
    <lineage>
        <taxon>Bacteria</taxon>
        <taxon>Pseudomonadati</taxon>
        <taxon>Nitrospinota/Tectimicrobiota group</taxon>
        <taxon>Nitrospinota</taxon>
        <taxon>Nitrospinia</taxon>
        <taxon>Nitrospinales</taxon>
        <taxon>Nitrospinaceae</taxon>
        <taxon>Candidatus Nitronauta</taxon>
    </lineage>
</organism>
<dbReference type="Proteomes" id="UP000594688">
    <property type="component" value="Chromosome"/>
</dbReference>
<reference evidence="2 3" key="1">
    <citation type="submission" date="2020-02" db="EMBL/GenBank/DDBJ databases">
        <title>Genomic and physiological characterization of two novel Nitrospinaceae genera.</title>
        <authorList>
            <person name="Mueller A.J."/>
            <person name="Jung M.-Y."/>
            <person name="Strachan C.R."/>
            <person name="Herbold C.W."/>
            <person name="Kirkegaard R.H."/>
            <person name="Daims H."/>
        </authorList>
    </citation>
    <scope>NUCLEOTIDE SEQUENCE [LARGE SCALE GENOMIC DNA]</scope>
    <source>
        <strain evidence="2">EB</strain>
    </source>
</reference>
<evidence type="ECO:0000313" key="3">
    <source>
        <dbReference type="Proteomes" id="UP000594688"/>
    </source>
</evidence>
<dbReference type="InterPro" id="IPR042095">
    <property type="entry name" value="SUMF_sf"/>
</dbReference>
<dbReference type="PANTHER" id="PTHR23150:SF19">
    <property type="entry name" value="FORMYLGLYCINE-GENERATING ENZYME"/>
    <property type="match status" value="1"/>
</dbReference>
<feature type="domain" description="Sulfatase-modifying factor enzyme-like" evidence="1">
    <location>
        <begin position="1"/>
        <end position="190"/>
    </location>
</feature>